<sequence>MIAVEAAHRGLNEVLGGGINLVRDPRGGRNFEYQGEDPILAGIVAASLISGAQDQHVLSTIKHYALNSIETARTKMNSVIDEQSMQESDLLAFKIAIEKSDPASVMCGYNRVNGLHDCQNPYLLENVLRQEWGYHGYVMSDWGAVYDGDAAWKAGLDQQSGLPADSKAWFGDYMKRKVIAGKIPVSVVDEKLRHILYPMFKYGLFEPRVRPTETAADIAEHTAITQKIEEAGAVLLKNDHEALPLKQNLRRVLVVGGHADKGVMTGGGSSAVAPRGGSPVRGDEPNDLQHFPRPIGYLSGAPLDALKAEMPRAQVTFLSGDDLNAVTEAAKNADRVIVFATKWSSEFFDNADLSMPQHEDAMITAAVKAGKPVIVVLQTGNPVLMPWADKVDAVLEAWFPGSGGGKAIARLLTGKANPSGRLTTTWPVSASQLPRPQVKGMGLEFTLSKKQNPADYETRLDLNIEGANVGYRWFSLKGEKPLYPFGYGLSYTSFTHTGLEVDPSDNGLVAHTKVTNTGKRAGADVVQIYVNLPDGSPERLAGFLRVQLSPGESKDVAIPLSSYALARFDVATKHWVRKAGAYHFRVATNSFDNAGPSLTSELAQQ</sequence>
<evidence type="ECO:0000256" key="1">
    <source>
        <dbReference type="ARBA" id="ARBA00005336"/>
    </source>
</evidence>
<proteinExistence type="inferred from homology"/>
<reference evidence="4 5" key="1">
    <citation type="submission" date="2023-10" db="EMBL/GenBank/DDBJ databases">
        <title>Sorlinia euscelidii gen. nov., sp. nov., an acetic acid bacteria isolated from the gut of Euscelidius variegatus emitter.</title>
        <authorList>
            <person name="Michoud G."/>
            <person name="Marasco R."/>
            <person name="Seferji K."/>
            <person name="Gonella E."/>
            <person name="Garuglieri E."/>
            <person name="Alma A."/>
            <person name="Mapelli F."/>
            <person name="Borin S."/>
            <person name="Daffonchio D."/>
            <person name="Crotti E."/>
        </authorList>
    </citation>
    <scope>NUCLEOTIDE SEQUENCE [LARGE SCALE GENOMIC DNA]</scope>
    <source>
        <strain evidence="4 5">EV16P</strain>
    </source>
</reference>
<dbReference type="SMART" id="SM01217">
    <property type="entry name" value="Fn3_like"/>
    <property type="match status" value="1"/>
</dbReference>
<dbReference type="EMBL" id="JAWJZY010000003">
    <property type="protein sequence ID" value="MEE8659067.1"/>
    <property type="molecule type" value="Genomic_DNA"/>
</dbReference>
<evidence type="ECO:0000313" key="4">
    <source>
        <dbReference type="EMBL" id="MEE8659067.1"/>
    </source>
</evidence>
<dbReference type="PRINTS" id="PR00133">
    <property type="entry name" value="GLHYDRLASE3"/>
</dbReference>
<dbReference type="InterPro" id="IPR013783">
    <property type="entry name" value="Ig-like_fold"/>
</dbReference>
<gene>
    <name evidence="4" type="ORF">DOFOFD_08585</name>
</gene>
<accession>A0ABU7U588</accession>
<dbReference type="InterPro" id="IPR050288">
    <property type="entry name" value="Cellulose_deg_GH3"/>
</dbReference>
<evidence type="ECO:0000256" key="2">
    <source>
        <dbReference type="ARBA" id="ARBA00022801"/>
    </source>
</evidence>
<dbReference type="InterPro" id="IPR036881">
    <property type="entry name" value="Glyco_hydro_3_C_sf"/>
</dbReference>
<dbReference type="Pfam" id="PF00933">
    <property type="entry name" value="Glyco_hydro_3"/>
    <property type="match status" value="1"/>
</dbReference>
<comment type="caution">
    <text evidence="4">The sequence shown here is derived from an EMBL/GenBank/DDBJ whole genome shotgun (WGS) entry which is preliminary data.</text>
</comment>
<protein>
    <submittedName>
        <fullName evidence="4">Beta-glucosidase</fullName>
    </submittedName>
</protein>
<comment type="similarity">
    <text evidence="1">Belongs to the glycosyl hydrolase 3 family.</text>
</comment>
<keyword evidence="2" id="KW-0378">Hydrolase</keyword>
<dbReference type="Gene3D" id="3.20.20.300">
    <property type="entry name" value="Glycoside hydrolase, family 3, N-terminal domain"/>
    <property type="match status" value="1"/>
</dbReference>
<evidence type="ECO:0000259" key="3">
    <source>
        <dbReference type="SMART" id="SM01217"/>
    </source>
</evidence>
<dbReference type="InterPro" id="IPR002772">
    <property type="entry name" value="Glyco_hydro_3_C"/>
</dbReference>
<organism evidence="4 5">
    <name type="scientific">Sorlinia euscelidii</name>
    <dbReference type="NCBI Taxonomy" id="3081148"/>
    <lineage>
        <taxon>Bacteria</taxon>
        <taxon>Pseudomonadati</taxon>
        <taxon>Pseudomonadota</taxon>
        <taxon>Alphaproteobacteria</taxon>
        <taxon>Acetobacterales</taxon>
        <taxon>Acetobacteraceae</taxon>
        <taxon>Sorlinia</taxon>
    </lineage>
</organism>
<evidence type="ECO:0000313" key="5">
    <source>
        <dbReference type="Proteomes" id="UP001312908"/>
    </source>
</evidence>
<dbReference type="InterPro" id="IPR017853">
    <property type="entry name" value="GH"/>
</dbReference>
<dbReference type="InterPro" id="IPR001764">
    <property type="entry name" value="Glyco_hydro_3_N"/>
</dbReference>
<dbReference type="Gene3D" id="3.40.50.1700">
    <property type="entry name" value="Glycoside hydrolase family 3 C-terminal domain"/>
    <property type="match status" value="1"/>
</dbReference>
<dbReference type="PANTHER" id="PTHR42715:SF10">
    <property type="entry name" value="BETA-GLUCOSIDASE"/>
    <property type="match status" value="1"/>
</dbReference>
<dbReference type="SUPFAM" id="SSF52279">
    <property type="entry name" value="Beta-D-glucan exohydrolase, C-terminal domain"/>
    <property type="match status" value="1"/>
</dbReference>
<keyword evidence="5" id="KW-1185">Reference proteome</keyword>
<dbReference type="Gene3D" id="2.60.40.10">
    <property type="entry name" value="Immunoglobulins"/>
    <property type="match status" value="1"/>
</dbReference>
<feature type="domain" description="Fibronectin type III-like" evidence="3">
    <location>
        <begin position="524"/>
        <end position="590"/>
    </location>
</feature>
<dbReference type="SUPFAM" id="SSF51445">
    <property type="entry name" value="(Trans)glycosidases"/>
    <property type="match status" value="1"/>
</dbReference>
<dbReference type="Pfam" id="PF14310">
    <property type="entry name" value="Fn3-like"/>
    <property type="match status" value="1"/>
</dbReference>
<dbReference type="Pfam" id="PF01915">
    <property type="entry name" value="Glyco_hydro_3_C"/>
    <property type="match status" value="1"/>
</dbReference>
<dbReference type="InterPro" id="IPR036962">
    <property type="entry name" value="Glyco_hydro_3_N_sf"/>
</dbReference>
<dbReference type="PANTHER" id="PTHR42715">
    <property type="entry name" value="BETA-GLUCOSIDASE"/>
    <property type="match status" value="1"/>
</dbReference>
<dbReference type="Proteomes" id="UP001312908">
    <property type="component" value="Unassembled WGS sequence"/>
</dbReference>
<dbReference type="InterPro" id="IPR026891">
    <property type="entry name" value="Fn3-like"/>
</dbReference>
<name>A0ABU7U588_9PROT</name>